<feature type="transmembrane region" description="Helical" evidence="1">
    <location>
        <begin position="355"/>
        <end position="372"/>
    </location>
</feature>
<feature type="transmembrane region" description="Helical" evidence="1">
    <location>
        <begin position="6"/>
        <end position="27"/>
    </location>
</feature>
<keyword evidence="1" id="KW-1133">Transmembrane helix</keyword>
<evidence type="ECO:0000256" key="1">
    <source>
        <dbReference type="SAM" id="Phobius"/>
    </source>
</evidence>
<dbReference type="AlphaFoldDB" id="A0A6S6T9L2"/>
<protein>
    <recommendedName>
        <fullName evidence="3">Paraquat-inducible protein A</fullName>
    </recommendedName>
</protein>
<evidence type="ECO:0008006" key="3">
    <source>
        <dbReference type="Google" id="ProtNLM"/>
    </source>
</evidence>
<keyword evidence="1" id="KW-0812">Transmembrane</keyword>
<proteinExistence type="predicted"/>
<accession>A0A6S6T9L2</accession>
<feature type="transmembrane region" description="Helical" evidence="1">
    <location>
        <begin position="402"/>
        <end position="421"/>
    </location>
</feature>
<feature type="transmembrane region" description="Helical" evidence="1">
    <location>
        <begin position="307"/>
        <end position="334"/>
    </location>
</feature>
<reference evidence="2" key="1">
    <citation type="submission" date="2020-01" db="EMBL/GenBank/DDBJ databases">
        <authorList>
            <person name="Meier V. D."/>
            <person name="Meier V D."/>
        </authorList>
    </citation>
    <scope>NUCLEOTIDE SEQUENCE</scope>
    <source>
        <strain evidence="2">HLG_WM_MAG_05</strain>
    </source>
</reference>
<dbReference type="Pfam" id="PF04403">
    <property type="entry name" value="PqiA"/>
    <property type="match status" value="1"/>
</dbReference>
<keyword evidence="1" id="KW-0472">Membrane</keyword>
<name>A0A6S6T9L2_9BACT</name>
<gene>
    <name evidence="2" type="ORF">HELGO_WM4104</name>
</gene>
<feature type="transmembrane region" description="Helical" evidence="1">
    <location>
        <begin position="237"/>
        <end position="257"/>
    </location>
</feature>
<organism evidence="2">
    <name type="scientific">uncultured Sulfurovum sp</name>
    <dbReference type="NCBI Taxonomy" id="269237"/>
    <lineage>
        <taxon>Bacteria</taxon>
        <taxon>Pseudomonadati</taxon>
        <taxon>Campylobacterota</taxon>
        <taxon>Epsilonproteobacteria</taxon>
        <taxon>Campylobacterales</taxon>
        <taxon>Sulfurovaceae</taxon>
        <taxon>Sulfurovum</taxon>
        <taxon>environmental samples</taxon>
    </lineage>
</organism>
<feature type="transmembrane region" description="Helical" evidence="1">
    <location>
        <begin position="214"/>
        <end position="231"/>
    </location>
</feature>
<dbReference type="InterPro" id="IPR007498">
    <property type="entry name" value="PqiA-like"/>
</dbReference>
<dbReference type="EMBL" id="CACVAU010000038">
    <property type="protein sequence ID" value="CAA6812080.1"/>
    <property type="molecule type" value="Genomic_DNA"/>
</dbReference>
<sequence length="443" mass="50910">MKISKYILTIISVLLLFPLAYFSLDLIKLGKESQTYKVDYAELHSVKYGMFNSDKWTTKITEVVDYKIDTFDLNVNNKKEIERYVSTIIDTLIIETERIVKERNKGETGFFSSLFGSTKQMITDSIVNFKDLRERVPEFTAAVMIEIEKPENQERAKKALREKLKEFMKDKFQSNTDMRLFNVLLAKYNASNIEECSPVLDKYLADNREKMNELMLIILSIATVIIIFIVMKGVLDSIALFTFTATSVSLLMTGVLLPMLDIEAKISKLYFIVLEQPIVFENQILFFKSKSIVDLLVLLLESGEIKMIFVGVLLVMFSIIFPLLKLVTSILYYYALGIVSNNAITRFFALYSTKWSMADVMVVSMFMGFLGLDGVVENELNKLQNQDDPVNIVTFNGTHLEVGFFLFLGFVLTSFVFAILVEKSRKDKERKKEVKENNENNDM</sequence>
<evidence type="ECO:0000313" key="2">
    <source>
        <dbReference type="EMBL" id="CAA6812080.1"/>
    </source>
</evidence>